<evidence type="ECO:0008006" key="4">
    <source>
        <dbReference type="Google" id="ProtNLM"/>
    </source>
</evidence>
<dbReference type="Gene3D" id="3.40.10.10">
    <property type="entry name" value="DNA Methylphosphotriester Repair Domain"/>
    <property type="match status" value="1"/>
</dbReference>
<comment type="caution">
    <text evidence="2">The sequence shown here is derived from an EMBL/GenBank/DDBJ whole genome shotgun (WGS) entry which is preliminary data.</text>
</comment>
<evidence type="ECO:0000256" key="1">
    <source>
        <dbReference type="SAM" id="Phobius"/>
    </source>
</evidence>
<reference evidence="2 3" key="1">
    <citation type="submission" date="2017-09" db="EMBL/GenBank/DDBJ databases">
        <title>Depth-based differentiation of microbial function through sediment-hosted aquifers and enrichment of novel symbionts in the deep terrestrial subsurface.</title>
        <authorList>
            <person name="Probst A.J."/>
            <person name="Ladd B."/>
            <person name="Jarett J.K."/>
            <person name="Geller-Mcgrath D.E."/>
            <person name="Sieber C.M."/>
            <person name="Emerson J.B."/>
            <person name="Anantharaman K."/>
            <person name="Thomas B.C."/>
            <person name="Malmstrom R."/>
            <person name="Stieglmeier M."/>
            <person name="Klingl A."/>
            <person name="Woyke T."/>
            <person name="Ryan C.M."/>
            <person name="Banfield J.F."/>
        </authorList>
    </citation>
    <scope>NUCLEOTIDE SEQUENCE [LARGE SCALE GENOMIC DNA]</scope>
    <source>
        <strain evidence="2">CG10_big_fil_rev_8_21_14_0_10_45_14</strain>
    </source>
</reference>
<feature type="transmembrane region" description="Helical" evidence="1">
    <location>
        <begin position="23"/>
        <end position="42"/>
    </location>
</feature>
<evidence type="ECO:0000313" key="2">
    <source>
        <dbReference type="EMBL" id="PIR47044.1"/>
    </source>
</evidence>
<organism evidence="2 3">
    <name type="scientific">Candidatus Vogelbacteria bacterium CG10_big_fil_rev_8_21_14_0_10_45_14</name>
    <dbReference type="NCBI Taxonomy" id="1975042"/>
    <lineage>
        <taxon>Bacteria</taxon>
        <taxon>Candidatus Vogeliibacteriota</taxon>
    </lineage>
</organism>
<protein>
    <recommendedName>
        <fullName evidence="4">Ada DNA repair metal-binding domain-containing protein</fullName>
    </recommendedName>
</protein>
<name>A0A2H0RM18_9BACT</name>
<accession>A0A2H0RM18</accession>
<sequence length="141" mass="15339">MVKTITRFGQDCKSAILTNNRDIFVVVMIVGSGFLGFGLGRLSKIGEMREPITFHDVDNKSVIMDSETPSSSSEAFDTMSQGASLGDVARVEVVASKSGSRYHFPWCSGARTIKEENMIKFSSIKDAEKAGYTKALNCKGL</sequence>
<dbReference type="EMBL" id="PCYL01000012">
    <property type="protein sequence ID" value="PIR47044.1"/>
    <property type="molecule type" value="Genomic_DNA"/>
</dbReference>
<dbReference type="InterPro" id="IPR035451">
    <property type="entry name" value="Ada-like_dom_sf"/>
</dbReference>
<evidence type="ECO:0000313" key="3">
    <source>
        <dbReference type="Proteomes" id="UP000230833"/>
    </source>
</evidence>
<keyword evidence="1" id="KW-0812">Transmembrane</keyword>
<dbReference type="SUPFAM" id="SSF57884">
    <property type="entry name" value="Ada DNA repair protein, N-terminal domain (N-Ada 10)"/>
    <property type="match status" value="1"/>
</dbReference>
<dbReference type="AlphaFoldDB" id="A0A2H0RM18"/>
<keyword evidence="1" id="KW-0472">Membrane</keyword>
<gene>
    <name evidence="2" type="ORF">COV07_01050</name>
</gene>
<keyword evidence="1" id="KW-1133">Transmembrane helix</keyword>
<dbReference type="Proteomes" id="UP000230833">
    <property type="component" value="Unassembled WGS sequence"/>
</dbReference>
<proteinExistence type="predicted"/>